<feature type="domain" description="Phosphatidic acid phosphatase type 2/haloperoxidase" evidence="7">
    <location>
        <begin position="108"/>
        <end position="214"/>
    </location>
</feature>
<keyword evidence="3 6" id="KW-0812">Transmembrane</keyword>
<evidence type="ECO:0000256" key="1">
    <source>
        <dbReference type="ARBA" id="ARBA00004651"/>
    </source>
</evidence>
<comment type="caution">
    <text evidence="8">The sequence shown here is derived from an EMBL/GenBank/DDBJ whole genome shotgun (WGS) entry which is preliminary data.</text>
</comment>
<feature type="transmembrane region" description="Helical" evidence="6">
    <location>
        <begin position="176"/>
        <end position="193"/>
    </location>
</feature>
<protein>
    <submittedName>
        <fullName evidence="8">Undecaprenyl-diphosphatase</fullName>
        <ecNumber evidence="8">3.6.1.27</ecNumber>
    </submittedName>
</protein>
<evidence type="ECO:0000313" key="9">
    <source>
        <dbReference type="Proteomes" id="UP000541969"/>
    </source>
</evidence>
<name>A0A853CPN9_9ACTN</name>
<dbReference type="RefSeq" id="WP_179721578.1">
    <property type="nucleotide sequence ID" value="NZ_JACBZT010000001.1"/>
</dbReference>
<reference evidence="8 9" key="1">
    <citation type="submission" date="2020-07" db="EMBL/GenBank/DDBJ databases">
        <title>Sequencing the genomes of 1000 actinobacteria strains.</title>
        <authorList>
            <person name="Klenk H.-P."/>
        </authorList>
    </citation>
    <scope>NUCLEOTIDE SEQUENCE [LARGE SCALE GENOMIC DNA]</scope>
    <source>
        <strain evidence="8 9">DSM 104001</strain>
    </source>
</reference>
<organism evidence="8 9">
    <name type="scientific">Petropleomorpha daqingensis</name>
    <dbReference type="NCBI Taxonomy" id="2026353"/>
    <lineage>
        <taxon>Bacteria</taxon>
        <taxon>Bacillati</taxon>
        <taxon>Actinomycetota</taxon>
        <taxon>Actinomycetes</taxon>
        <taxon>Geodermatophilales</taxon>
        <taxon>Geodermatophilaceae</taxon>
        <taxon>Petropleomorpha</taxon>
    </lineage>
</organism>
<dbReference type="EC" id="3.6.1.27" evidence="8"/>
<dbReference type="Pfam" id="PF01569">
    <property type="entry name" value="PAP2"/>
    <property type="match status" value="1"/>
</dbReference>
<dbReference type="Pfam" id="PF03706">
    <property type="entry name" value="LPG_synthase_TM"/>
    <property type="match status" value="1"/>
</dbReference>
<keyword evidence="9" id="KW-1185">Reference proteome</keyword>
<dbReference type="AlphaFoldDB" id="A0A853CPN9"/>
<dbReference type="InterPro" id="IPR000326">
    <property type="entry name" value="PAP2/HPO"/>
</dbReference>
<feature type="transmembrane region" description="Helical" evidence="6">
    <location>
        <begin position="33"/>
        <end position="52"/>
    </location>
</feature>
<feature type="transmembrane region" description="Helical" evidence="6">
    <location>
        <begin position="531"/>
        <end position="554"/>
    </location>
</feature>
<proteinExistence type="predicted"/>
<dbReference type="InterPro" id="IPR036938">
    <property type="entry name" value="PAP2/HPO_sf"/>
</dbReference>
<keyword evidence="8" id="KW-0378">Hydrolase</keyword>
<dbReference type="Gene3D" id="1.10.510.10">
    <property type="entry name" value="Transferase(Phosphotransferase) domain 1"/>
    <property type="match status" value="1"/>
</dbReference>
<dbReference type="EMBL" id="JACBZT010000001">
    <property type="protein sequence ID" value="NYJ08749.1"/>
    <property type="molecule type" value="Genomic_DNA"/>
</dbReference>
<dbReference type="PANTHER" id="PTHR14969:SF13">
    <property type="entry name" value="AT30094P"/>
    <property type="match status" value="1"/>
</dbReference>
<comment type="subcellular location">
    <subcellularLocation>
        <location evidence="1">Cell membrane</location>
        <topology evidence="1">Multi-pass membrane protein</topology>
    </subcellularLocation>
</comment>
<evidence type="ECO:0000256" key="2">
    <source>
        <dbReference type="ARBA" id="ARBA00022475"/>
    </source>
</evidence>
<dbReference type="Gene3D" id="1.20.144.10">
    <property type="entry name" value="Phosphatidic acid phosphatase type 2/haloperoxidase"/>
    <property type="match status" value="1"/>
</dbReference>
<dbReference type="GO" id="GO:0050380">
    <property type="term" value="F:undecaprenyl-diphosphatase activity"/>
    <property type="evidence" value="ECO:0007669"/>
    <property type="project" value="UniProtKB-EC"/>
</dbReference>
<feature type="transmembrane region" description="Helical" evidence="6">
    <location>
        <begin position="498"/>
        <end position="519"/>
    </location>
</feature>
<gene>
    <name evidence="8" type="ORF">GGQ55_005027</name>
</gene>
<sequence>MAVLPTAGIRRRAASAPRPVHPADRPQRHPGDLLRVALGLVVLGIGFLIAQQGQLSPLERDLFRLVNDLPGFFFPVVWAVMQLGNVVAVPTLAAVAALTRRFRLARDLLLSGLLAYYAADLVKSVVGRERPSGLPVGAVLHEGVIGGAGFISGHAAVAAAMATAAAPYLTRRWRRVVWALAWTVGLARIYVGAHLPLDVVGGLAAGWAIGSAVHWVLGVPRWRPRPERVAAQLARYGLPVQDLRPVAAHARSSHPFTAVDGSGRRVFVKVLDPHRYERDWFYRLARLLAVRDVKDADALAPLGRQAEHEAVAAFTARARGVRVPEVLLARGNDRGAVVAQQYLPGRPLDELPPEELTPPLLDRVWEQVALLHRARIAHRDLVASSIVVDDRGRPWLVDFGNAETGADDRTLAGDVAELMASLSLRTDVRAVVAAAIGRLGPEAVGAALPELAPLALSSATRAALRSTPAGITPLRVEVRRRLELPDPSRLQFGPAGPLAWVTIGAAAVVVLGGLAWLTGLTGLADTVELNGWRWLGGAVALAVLARGALAAAAVMAVDRRLALGRVFAATIAVDGALLRRGPVDRRRVAARFLERSGVLPAAAERAVDRYDVGTVLAGVVAAAGAIVLALLDGVLVDWRPPEQQLGTVLIGAAGFVLVALGQVLAARHGGPAAPSPLHRRLLGLPDRGWRDDGPADLRSWAAQLAWTALGILLEASALAAALHGLRGDIPVLTTAALYTVLRLLWAGLPVLGAPGLAEAALLLALTAAGAPSAAAGGAVLAVRVLTFWLPAVLGWALSGRLEHRLLL</sequence>
<dbReference type="InterPro" id="IPR011009">
    <property type="entry name" value="Kinase-like_dom_sf"/>
</dbReference>
<evidence type="ECO:0000313" key="8">
    <source>
        <dbReference type="EMBL" id="NYJ08749.1"/>
    </source>
</evidence>
<dbReference type="SUPFAM" id="SSF56112">
    <property type="entry name" value="Protein kinase-like (PK-like)"/>
    <property type="match status" value="1"/>
</dbReference>
<feature type="transmembrane region" description="Helical" evidence="6">
    <location>
        <begin position="773"/>
        <end position="797"/>
    </location>
</feature>
<dbReference type="GO" id="GO:0005886">
    <property type="term" value="C:plasma membrane"/>
    <property type="evidence" value="ECO:0007669"/>
    <property type="project" value="UniProtKB-SubCell"/>
</dbReference>
<feature type="transmembrane region" description="Helical" evidence="6">
    <location>
        <begin position="743"/>
        <end position="767"/>
    </location>
</feature>
<dbReference type="Proteomes" id="UP000541969">
    <property type="component" value="Unassembled WGS sequence"/>
</dbReference>
<evidence type="ECO:0000256" key="5">
    <source>
        <dbReference type="ARBA" id="ARBA00023136"/>
    </source>
</evidence>
<accession>A0A853CPN9</accession>
<feature type="transmembrane region" description="Helical" evidence="6">
    <location>
        <begin position="72"/>
        <end position="96"/>
    </location>
</feature>
<feature type="transmembrane region" description="Helical" evidence="6">
    <location>
        <begin position="199"/>
        <end position="218"/>
    </location>
</feature>
<feature type="transmembrane region" description="Helical" evidence="6">
    <location>
        <begin position="648"/>
        <end position="666"/>
    </location>
</feature>
<feature type="transmembrane region" description="Helical" evidence="6">
    <location>
        <begin position="615"/>
        <end position="636"/>
    </location>
</feature>
<keyword evidence="5 6" id="KW-0472">Membrane</keyword>
<evidence type="ECO:0000256" key="3">
    <source>
        <dbReference type="ARBA" id="ARBA00022692"/>
    </source>
</evidence>
<evidence type="ECO:0000256" key="4">
    <source>
        <dbReference type="ARBA" id="ARBA00022989"/>
    </source>
</evidence>
<keyword evidence="2" id="KW-1003">Cell membrane</keyword>
<evidence type="ECO:0000256" key="6">
    <source>
        <dbReference type="SAM" id="Phobius"/>
    </source>
</evidence>
<dbReference type="SMART" id="SM00014">
    <property type="entry name" value="acidPPc"/>
    <property type="match status" value="1"/>
</dbReference>
<keyword evidence="4 6" id="KW-1133">Transmembrane helix</keyword>
<dbReference type="InterPro" id="IPR022791">
    <property type="entry name" value="L-PG_synthase/AglD"/>
</dbReference>
<dbReference type="SUPFAM" id="SSF48317">
    <property type="entry name" value="Acid phosphatase/Vanadium-dependent haloperoxidase"/>
    <property type="match status" value="1"/>
</dbReference>
<evidence type="ECO:0000259" key="7">
    <source>
        <dbReference type="SMART" id="SM00014"/>
    </source>
</evidence>
<dbReference type="PANTHER" id="PTHR14969">
    <property type="entry name" value="SPHINGOSINE-1-PHOSPHATE PHOSPHOHYDROLASE"/>
    <property type="match status" value="1"/>
</dbReference>